<dbReference type="SUPFAM" id="SSF53474">
    <property type="entry name" value="alpha/beta-Hydrolases"/>
    <property type="match status" value="1"/>
</dbReference>
<dbReference type="EMBL" id="RQJX01000003">
    <property type="protein sequence ID" value="RQN09278.1"/>
    <property type="molecule type" value="Genomic_DNA"/>
</dbReference>
<dbReference type="Pfam" id="PF12697">
    <property type="entry name" value="Abhydrolase_6"/>
    <property type="match status" value="1"/>
</dbReference>
<dbReference type="PRINTS" id="PR00111">
    <property type="entry name" value="ABHYDROLASE"/>
</dbReference>
<protein>
    <submittedName>
        <fullName evidence="3">Alpha/beta hydrolase</fullName>
    </submittedName>
</protein>
<dbReference type="GO" id="GO:0016020">
    <property type="term" value="C:membrane"/>
    <property type="evidence" value="ECO:0007669"/>
    <property type="project" value="TreeGrafter"/>
</dbReference>
<accession>A0A3N6X6J9</accession>
<keyword evidence="1 3" id="KW-0378">Hydrolase</keyword>
<dbReference type="Proteomes" id="UP000275225">
    <property type="component" value="Unassembled WGS sequence"/>
</dbReference>
<evidence type="ECO:0000313" key="3">
    <source>
        <dbReference type="EMBL" id="RQN09278.1"/>
    </source>
</evidence>
<dbReference type="AlphaFoldDB" id="A0A3N6X6J9"/>
<dbReference type="InterPro" id="IPR000639">
    <property type="entry name" value="Epox_hydrolase-like"/>
</dbReference>
<proteinExistence type="predicted"/>
<name>A0A3N6X6J9_9ACTN</name>
<dbReference type="InterPro" id="IPR000073">
    <property type="entry name" value="AB_hydrolase_1"/>
</dbReference>
<evidence type="ECO:0000259" key="2">
    <source>
        <dbReference type="Pfam" id="PF12697"/>
    </source>
</evidence>
<evidence type="ECO:0000313" key="4">
    <source>
        <dbReference type="Proteomes" id="UP000275225"/>
    </source>
</evidence>
<feature type="domain" description="AB hydrolase-1" evidence="2">
    <location>
        <begin position="29"/>
        <end position="265"/>
    </location>
</feature>
<dbReference type="PANTHER" id="PTHR43798:SF31">
    <property type="entry name" value="AB HYDROLASE SUPERFAMILY PROTEIN YCLE"/>
    <property type="match status" value="1"/>
</dbReference>
<gene>
    <name evidence="3" type="ORF">EHW97_03255</name>
</gene>
<reference evidence="3 4" key="1">
    <citation type="submission" date="2018-11" db="EMBL/GenBank/DDBJ databases">
        <authorList>
            <person name="Li F."/>
        </authorList>
    </citation>
    <scope>NUCLEOTIDE SEQUENCE [LARGE SCALE GENOMIC DNA]</scope>
    <source>
        <strain evidence="3 4">YS17T</strain>
    </source>
</reference>
<dbReference type="GO" id="GO:0016787">
    <property type="term" value="F:hydrolase activity"/>
    <property type="evidence" value="ECO:0007669"/>
    <property type="project" value="UniProtKB-KW"/>
</dbReference>
<comment type="caution">
    <text evidence="3">The sequence shown here is derived from an EMBL/GenBank/DDBJ whole genome shotgun (WGS) entry which is preliminary data.</text>
</comment>
<dbReference type="RefSeq" id="WP_124235734.1">
    <property type="nucleotide sequence ID" value="NZ_JBHUFI010000009.1"/>
</dbReference>
<dbReference type="InterPro" id="IPR029058">
    <property type="entry name" value="AB_hydrolase_fold"/>
</dbReference>
<dbReference type="Gene3D" id="3.40.50.1820">
    <property type="entry name" value="alpha/beta hydrolase"/>
    <property type="match status" value="1"/>
</dbReference>
<organism evidence="3 4">
    <name type="scientific">Aeromicrobium camelliae</name>
    <dbReference type="NCBI Taxonomy" id="1538144"/>
    <lineage>
        <taxon>Bacteria</taxon>
        <taxon>Bacillati</taxon>
        <taxon>Actinomycetota</taxon>
        <taxon>Actinomycetes</taxon>
        <taxon>Propionibacteriales</taxon>
        <taxon>Nocardioidaceae</taxon>
        <taxon>Aeromicrobium</taxon>
    </lineage>
</organism>
<dbReference type="PRINTS" id="PR00412">
    <property type="entry name" value="EPOXHYDRLASE"/>
</dbReference>
<dbReference type="InterPro" id="IPR050266">
    <property type="entry name" value="AB_hydrolase_sf"/>
</dbReference>
<keyword evidence="4" id="KW-1185">Reference proteome</keyword>
<sequence>MPTLVPHDLTVAGLATRVYEAGDPANDTVIFVHDGAYGTDALLAFGEVAESLSADFHVLLPDLLGWGGSAKVHHFDQSLYAPRLNHIAALCDQLGVTRAHFVGNSFGGSLILRASIAGVWPIRSAVSIAGTGGPWRSQTGITAMADYRATETEARRISDLVVGSDAATEEHVARRLANSLIPGHWESLRAWGLRNPELPATPPPADGYPETLATVSTPILLVAGSRDVMVEPGWQDRIVAAAPAVKAVVMDTGHSPNIDLPGEVEKVLRSFWSQVD</sequence>
<dbReference type="PANTHER" id="PTHR43798">
    <property type="entry name" value="MONOACYLGLYCEROL LIPASE"/>
    <property type="match status" value="1"/>
</dbReference>
<evidence type="ECO:0000256" key="1">
    <source>
        <dbReference type="ARBA" id="ARBA00022801"/>
    </source>
</evidence>
<dbReference type="OrthoDB" id="812569at2"/>